<sequence>FFSDPIVEIKSYVIGGEIDGVITDFPATAVSYKKSQCLQAKELPPYMTPALPGDDVSEPPLPPVSKQAASDANSTSSGAPTPSKSNTHVTKMAGSFLSSLSMFVASLVLL</sequence>
<evidence type="ECO:0000256" key="1">
    <source>
        <dbReference type="ARBA" id="ARBA00007277"/>
    </source>
</evidence>
<dbReference type="AlphaFoldDB" id="A0AA41UX86"/>
<protein>
    <recommendedName>
        <fullName evidence="2">glycerophosphodiester phosphodiesterase</fullName>
        <ecNumber evidence="2">3.1.4.46</ecNumber>
    </recommendedName>
</protein>
<feature type="compositionally biased region" description="Polar residues" evidence="6">
    <location>
        <begin position="67"/>
        <end position="88"/>
    </location>
</feature>
<evidence type="ECO:0000256" key="5">
    <source>
        <dbReference type="ARBA" id="ARBA00047512"/>
    </source>
</evidence>
<comment type="caution">
    <text evidence="7">The sequence shown here is derived from an EMBL/GenBank/DDBJ whole genome shotgun (WGS) entry which is preliminary data.</text>
</comment>
<evidence type="ECO:0000256" key="6">
    <source>
        <dbReference type="SAM" id="MobiDB-lite"/>
    </source>
</evidence>
<dbReference type="GO" id="GO:0006071">
    <property type="term" value="P:glycerol metabolic process"/>
    <property type="evidence" value="ECO:0007669"/>
    <property type="project" value="UniProtKB-KW"/>
</dbReference>
<organism evidence="7 8">
    <name type="scientific">Papaver nudicaule</name>
    <name type="common">Iceland poppy</name>
    <dbReference type="NCBI Taxonomy" id="74823"/>
    <lineage>
        <taxon>Eukaryota</taxon>
        <taxon>Viridiplantae</taxon>
        <taxon>Streptophyta</taxon>
        <taxon>Embryophyta</taxon>
        <taxon>Tracheophyta</taxon>
        <taxon>Spermatophyta</taxon>
        <taxon>Magnoliopsida</taxon>
        <taxon>Ranunculales</taxon>
        <taxon>Papaveraceae</taxon>
        <taxon>Papaveroideae</taxon>
        <taxon>Papaver</taxon>
    </lineage>
</organism>
<feature type="region of interest" description="Disordered" evidence="6">
    <location>
        <begin position="45"/>
        <end position="88"/>
    </location>
</feature>
<name>A0AA41UX86_PAPNU</name>
<dbReference type="EC" id="3.1.4.46" evidence="2"/>
<keyword evidence="3" id="KW-0319">Glycerol metabolism</keyword>
<evidence type="ECO:0000256" key="4">
    <source>
        <dbReference type="ARBA" id="ARBA00022801"/>
    </source>
</evidence>
<accession>A0AA41UX86</accession>
<evidence type="ECO:0000313" key="8">
    <source>
        <dbReference type="Proteomes" id="UP001177140"/>
    </source>
</evidence>
<evidence type="ECO:0000256" key="3">
    <source>
        <dbReference type="ARBA" id="ARBA00022798"/>
    </source>
</evidence>
<comment type="similarity">
    <text evidence="1">Belongs to the glycerophosphoryl diester phosphodiesterase family.</text>
</comment>
<evidence type="ECO:0000313" key="7">
    <source>
        <dbReference type="EMBL" id="MCL7023237.1"/>
    </source>
</evidence>
<keyword evidence="8" id="KW-1185">Reference proteome</keyword>
<dbReference type="EMBL" id="JAJJMA010020170">
    <property type="protein sequence ID" value="MCL7023237.1"/>
    <property type="molecule type" value="Genomic_DNA"/>
</dbReference>
<evidence type="ECO:0000256" key="2">
    <source>
        <dbReference type="ARBA" id="ARBA00012247"/>
    </source>
</evidence>
<dbReference type="GO" id="GO:0008889">
    <property type="term" value="F:glycerophosphodiester phosphodiesterase activity"/>
    <property type="evidence" value="ECO:0007669"/>
    <property type="project" value="UniProtKB-EC"/>
</dbReference>
<gene>
    <name evidence="7" type="ORF">MKW94_002818</name>
</gene>
<comment type="catalytic activity">
    <reaction evidence="5">
        <text>a sn-glycero-3-phosphodiester + H2O = an alcohol + sn-glycerol 3-phosphate + H(+)</text>
        <dbReference type="Rhea" id="RHEA:12969"/>
        <dbReference type="ChEBI" id="CHEBI:15377"/>
        <dbReference type="ChEBI" id="CHEBI:15378"/>
        <dbReference type="ChEBI" id="CHEBI:30879"/>
        <dbReference type="ChEBI" id="CHEBI:57597"/>
        <dbReference type="ChEBI" id="CHEBI:83408"/>
        <dbReference type="EC" id="3.1.4.46"/>
    </reaction>
</comment>
<keyword evidence="4" id="KW-0378">Hydrolase</keyword>
<proteinExistence type="inferred from homology"/>
<dbReference type="Proteomes" id="UP001177140">
    <property type="component" value="Unassembled WGS sequence"/>
</dbReference>
<dbReference type="PANTHER" id="PTHR43620:SF7">
    <property type="entry name" value="GLYCEROPHOSPHODIESTER PHOSPHODIESTERASE GDPD5-RELATED"/>
    <property type="match status" value="1"/>
</dbReference>
<reference evidence="7" key="1">
    <citation type="submission" date="2022-03" db="EMBL/GenBank/DDBJ databases">
        <title>A functionally conserved STORR gene fusion in Papaver species that diverged 16.8 million years ago.</title>
        <authorList>
            <person name="Catania T."/>
        </authorList>
    </citation>
    <scope>NUCLEOTIDE SEQUENCE</scope>
    <source>
        <strain evidence="7">S-191538</strain>
    </source>
</reference>
<feature type="non-terminal residue" evidence="7">
    <location>
        <position position="1"/>
    </location>
</feature>
<dbReference type="PANTHER" id="PTHR43620">
    <property type="entry name" value="GLYCEROPHOSPHORYL DIESTER PHOSPHODIESTERASE"/>
    <property type="match status" value="1"/>
</dbReference>